<proteinExistence type="predicted"/>
<dbReference type="Proteomes" id="UP001345219">
    <property type="component" value="Chromosome 24"/>
</dbReference>
<keyword evidence="3" id="KW-1185">Reference proteome</keyword>
<name>A0AAN7KQG1_9MYRT</name>
<evidence type="ECO:0000313" key="2">
    <source>
        <dbReference type="EMBL" id="KAK4771431.1"/>
    </source>
</evidence>
<dbReference type="Pfam" id="PF06697">
    <property type="entry name" value="DUF1191"/>
    <property type="match status" value="1"/>
</dbReference>
<keyword evidence="1" id="KW-1133">Transmembrane helix</keyword>
<accession>A0AAN7KQG1</accession>
<keyword evidence="1" id="KW-0472">Membrane</keyword>
<sequence length="289" mass="32574">MAIFIILTKRSFRFSFLPCICIPFSKCFFCSITTTGRGNLRPPTAIITRKLLLFPSSITLLLLFTFSAICSRSADNSLDSSLQESAFKILTQHQHPHTGSLYRAWLPAEYAGMEVSVVRLRTKTLWRKGTNFSSFSIPPRTVPIPHVKRLVIVYQDMGNWSSEFFSVPGYTLVTHVVGLLCMMHLIEVRLPKICYVESQGRFSIAVPVERRHVLAAYCAVGIGIWFMGMVVVFYVGAVQYRRSRTEKVRVMERDAEEGELFGTVWVGGSKMPSATVTRTQPVLESGNFP</sequence>
<evidence type="ECO:0000256" key="1">
    <source>
        <dbReference type="SAM" id="Phobius"/>
    </source>
</evidence>
<dbReference type="GO" id="GO:0016020">
    <property type="term" value="C:membrane"/>
    <property type="evidence" value="ECO:0007669"/>
    <property type="project" value="TreeGrafter"/>
</dbReference>
<comment type="caution">
    <text evidence="2">The sequence shown here is derived from an EMBL/GenBank/DDBJ whole genome shotgun (WGS) entry which is preliminary data.</text>
</comment>
<dbReference type="PANTHER" id="PTHR33512">
    <property type="entry name" value="PROTEIN, PUTATIVE (DUF1191)-RELATED"/>
    <property type="match status" value="1"/>
</dbReference>
<reference evidence="2 3" key="1">
    <citation type="journal article" date="2023" name="Hortic Res">
        <title>Pangenome of water caltrop reveals structural variations and asymmetric subgenome divergence after allopolyploidization.</title>
        <authorList>
            <person name="Zhang X."/>
            <person name="Chen Y."/>
            <person name="Wang L."/>
            <person name="Yuan Y."/>
            <person name="Fang M."/>
            <person name="Shi L."/>
            <person name="Lu R."/>
            <person name="Comes H.P."/>
            <person name="Ma Y."/>
            <person name="Chen Y."/>
            <person name="Huang G."/>
            <person name="Zhou Y."/>
            <person name="Zheng Z."/>
            <person name="Qiu Y."/>
        </authorList>
    </citation>
    <scope>NUCLEOTIDE SEQUENCE [LARGE SCALE GENOMIC DNA]</scope>
    <source>
        <tissue evidence="2">Roots</tissue>
    </source>
</reference>
<keyword evidence="1" id="KW-0812">Transmembrane</keyword>
<dbReference type="EMBL" id="JAXIOK010000005">
    <property type="protein sequence ID" value="KAK4771431.1"/>
    <property type="molecule type" value="Genomic_DNA"/>
</dbReference>
<organism evidence="2 3">
    <name type="scientific">Trapa incisa</name>
    <dbReference type="NCBI Taxonomy" id="236973"/>
    <lineage>
        <taxon>Eukaryota</taxon>
        <taxon>Viridiplantae</taxon>
        <taxon>Streptophyta</taxon>
        <taxon>Embryophyta</taxon>
        <taxon>Tracheophyta</taxon>
        <taxon>Spermatophyta</taxon>
        <taxon>Magnoliopsida</taxon>
        <taxon>eudicotyledons</taxon>
        <taxon>Gunneridae</taxon>
        <taxon>Pentapetalae</taxon>
        <taxon>rosids</taxon>
        <taxon>malvids</taxon>
        <taxon>Myrtales</taxon>
        <taxon>Lythraceae</taxon>
        <taxon>Trapa</taxon>
    </lineage>
</organism>
<feature type="transmembrane region" description="Helical" evidence="1">
    <location>
        <begin position="214"/>
        <end position="237"/>
    </location>
</feature>
<feature type="transmembrane region" description="Helical" evidence="1">
    <location>
        <begin position="51"/>
        <end position="70"/>
    </location>
</feature>
<feature type="transmembrane region" description="Helical" evidence="1">
    <location>
        <begin position="164"/>
        <end position="186"/>
    </location>
</feature>
<protein>
    <submittedName>
        <fullName evidence="2">Uncharacterized protein</fullName>
    </submittedName>
</protein>
<dbReference type="PANTHER" id="PTHR33512:SF4">
    <property type="entry name" value="PROTEIN, PUTATIVE (DUF1191)-RELATED"/>
    <property type="match status" value="1"/>
</dbReference>
<dbReference type="InterPro" id="IPR010605">
    <property type="entry name" value="DUF1191"/>
</dbReference>
<evidence type="ECO:0000313" key="3">
    <source>
        <dbReference type="Proteomes" id="UP001345219"/>
    </source>
</evidence>
<gene>
    <name evidence="2" type="ORF">SAY87_031963</name>
</gene>
<dbReference type="AlphaFoldDB" id="A0AAN7KQG1"/>